<proteinExistence type="inferred from homology"/>
<feature type="binding site" evidence="10">
    <location>
        <begin position="183"/>
        <end position="184"/>
    </location>
    <ligand>
        <name>substrate</name>
    </ligand>
</feature>
<comment type="catalytic activity">
    <reaction evidence="9 10">
        <text>XTP + H2O = XMP + diphosphate + H(+)</text>
        <dbReference type="Rhea" id="RHEA:28610"/>
        <dbReference type="ChEBI" id="CHEBI:15377"/>
        <dbReference type="ChEBI" id="CHEBI:15378"/>
        <dbReference type="ChEBI" id="CHEBI:33019"/>
        <dbReference type="ChEBI" id="CHEBI:57464"/>
        <dbReference type="ChEBI" id="CHEBI:61314"/>
        <dbReference type="EC" id="3.6.1.66"/>
    </reaction>
</comment>
<dbReference type="PATRIC" id="fig|1280514.3.peg.2462"/>
<feature type="binding site" evidence="10">
    <location>
        <position position="70"/>
    </location>
    <ligand>
        <name>substrate</name>
    </ligand>
</feature>
<comment type="cofactor">
    <cofactor evidence="10">
        <name>Mg(2+)</name>
        <dbReference type="ChEBI" id="CHEBI:18420"/>
    </cofactor>
    <text evidence="10">Binds 1 Mg(2+) ion per subunit.</text>
</comment>
<evidence type="ECO:0000256" key="3">
    <source>
        <dbReference type="ARBA" id="ARBA00022723"/>
    </source>
</evidence>
<feature type="binding site" evidence="10">
    <location>
        <position position="178"/>
    </location>
    <ligand>
        <name>substrate</name>
    </ligand>
</feature>
<evidence type="ECO:0000256" key="8">
    <source>
        <dbReference type="ARBA" id="ARBA00051875"/>
    </source>
</evidence>
<evidence type="ECO:0000256" key="7">
    <source>
        <dbReference type="ARBA" id="ARBA00023080"/>
    </source>
</evidence>
<dbReference type="PANTHER" id="PTHR11067">
    <property type="entry name" value="INOSINE TRIPHOSPHATE PYROPHOSPHATASE/HAM1 PROTEIN"/>
    <property type="match status" value="1"/>
</dbReference>
<dbReference type="NCBIfam" id="TIGR00042">
    <property type="entry name" value="RdgB/HAM1 family non-canonical purine NTP pyrophosphatase"/>
    <property type="match status" value="1"/>
</dbReference>
<keyword evidence="13" id="KW-1185">Reference proteome</keyword>
<dbReference type="AlphaFoldDB" id="A0A0D8HGZ4"/>
<organism evidence="12 13">
    <name type="scientific">Acidithrix ferrooxidans</name>
    <dbReference type="NCBI Taxonomy" id="1280514"/>
    <lineage>
        <taxon>Bacteria</taxon>
        <taxon>Bacillati</taxon>
        <taxon>Actinomycetota</taxon>
        <taxon>Acidimicrobiia</taxon>
        <taxon>Acidimicrobiales</taxon>
        <taxon>Acidimicrobiaceae</taxon>
        <taxon>Acidithrix</taxon>
    </lineage>
</organism>
<evidence type="ECO:0000256" key="9">
    <source>
        <dbReference type="ARBA" id="ARBA00052017"/>
    </source>
</evidence>
<feature type="binding site" evidence="10">
    <location>
        <begin position="154"/>
        <end position="157"/>
    </location>
    <ligand>
        <name>substrate</name>
    </ligand>
</feature>
<name>A0A0D8HGZ4_9ACTN</name>
<comment type="catalytic activity">
    <reaction evidence="10">
        <text>ITP + H2O = IMP + diphosphate + H(+)</text>
        <dbReference type="Rhea" id="RHEA:29399"/>
        <dbReference type="ChEBI" id="CHEBI:15377"/>
        <dbReference type="ChEBI" id="CHEBI:15378"/>
        <dbReference type="ChEBI" id="CHEBI:33019"/>
        <dbReference type="ChEBI" id="CHEBI:58053"/>
        <dbReference type="ChEBI" id="CHEBI:61402"/>
        <dbReference type="EC" id="3.6.1.66"/>
    </reaction>
</comment>
<feature type="binding site" evidence="10">
    <location>
        <position position="69"/>
    </location>
    <ligand>
        <name>Mg(2+)</name>
        <dbReference type="ChEBI" id="CHEBI:18420"/>
    </ligand>
</feature>
<dbReference type="RefSeq" id="WP_052605533.1">
    <property type="nucleotide sequence ID" value="NZ_JXYS01000059.1"/>
</dbReference>
<dbReference type="GO" id="GO:0000166">
    <property type="term" value="F:nucleotide binding"/>
    <property type="evidence" value="ECO:0007669"/>
    <property type="project" value="UniProtKB-KW"/>
</dbReference>
<comment type="catalytic activity">
    <reaction evidence="8 10">
        <text>dITP + H2O = dIMP + diphosphate + H(+)</text>
        <dbReference type="Rhea" id="RHEA:28342"/>
        <dbReference type="ChEBI" id="CHEBI:15377"/>
        <dbReference type="ChEBI" id="CHEBI:15378"/>
        <dbReference type="ChEBI" id="CHEBI:33019"/>
        <dbReference type="ChEBI" id="CHEBI:61194"/>
        <dbReference type="ChEBI" id="CHEBI:61382"/>
        <dbReference type="EC" id="3.6.1.66"/>
    </reaction>
</comment>
<dbReference type="OrthoDB" id="9807456at2"/>
<protein>
    <recommendedName>
        <fullName evidence="10">dITP/XTP pyrophosphatase</fullName>
        <ecNumber evidence="10">3.6.1.66</ecNumber>
    </recommendedName>
    <alternativeName>
        <fullName evidence="10">Non-canonical purine NTP pyrophosphatase</fullName>
    </alternativeName>
    <alternativeName>
        <fullName evidence="10">Non-standard purine NTP pyrophosphatase</fullName>
    </alternativeName>
    <alternativeName>
        <fullName evidence="10">Nucleoside-triphosphate diphosphatase</fullName>
    </alternativeName>
    <alternativeName>
        <fullName evidence="10">Nucleoside-triphosphate pyrophosphatase</fullName>
        <shortName evidence="10">NTPase</shortName>
    </alternativeName>
</protein>
<dbReference type="GO" id="GO:0005829">
    <property type="term" value="C:cytosol"/>
    <property type="evidence" value="ECO:0007669"/>
    <property type="project" value="TreeGrafter"/>
</dbReference>
<dbReference type="Gene3D" id="3.90.950.10">
    <property type="match status" value="1"/>
</dbReference>
<accession>A0A0D8HGZ4</accession>
<evidence type="ECO:0000256" key="2">
    <source>
        <dbReference type="ARBA" id="ARBA00011738"/>
    </source>
</evidence>
<comment type="function">
    <text evidence="10">Pyrophosphatase that catalyzes the hydrolysis of nucleoside triphosphates to their monophosphate derivatives, with a high preference for the non-canonical purine nucleotides XTP (xanthosine triphosphate), dITP (deoxyinosine triphosphate) and ITP. Seems to function as a house-cleaning enzyme that removes non-canonical purine nucleotides from the nucleotide pool, thus preventing their incorporation into DNA/RNA and avoiding chromosomal lesions.</text>
</comment>
<evidence type="ECO:0000256" key="10">
    <source>
        <dbReference type="HAMAP-Rule" id="MF_01405"/>
    </source>
</evidence>
<dbReference type="InterPro" id="IPR002637">
    <property type="entry name" value="RdgB/HAM1"/>
</dbReference>
<comment type="subunit">
    <text evidence="2 10">Homodimer.</text>
</comment>
<keyword evidence="4 10" id="KW-0547">Nucleotide-binding</keyword>
<evidence type="ECO:0000256" key="5">
    <source>
        <dbReference type="ARBA" id="ARBA00022801"/>
    </source>
</evidence>
<sequence length="201" mass="21627">MIDRIILASGNQGKQREISEILSPLGIFVETIDGALEMPEETGTTLSENAIIKARFGKEVSGLPSLGDDSGLFVEALNGEPGIFSARYSGEFANDETNRMKLLGELASMGIDRSPAYFMCAMALVGVDSIDEPIVCLGKVEGYVTNFVKGHDGFGYDPLFIPSEGDGRTFAEMAHLEKNAISHRGRALSELYGVISKLNSI</sequence>
<dbReference type="Proteomes" id="UP000032360">
    <property type="component" value="Unassembled WGS sequence"/>
</dbReference>
<dbReference type="InterPro" id="IPR029001">
    <property type="entry name" value="ITPase-like_fam"/>
</dbReference>
<keyword evidence="6 10" id="KW-0460">Magnesium</keyword>
<comment type="caution">
    <text evidence="12">The sequence shown here is derived from an EMBL/GenBank/DDBJ whole genome shotgun (WGS) entry which is preliminary data.</text>
</comment>
<evidence type="ECO:0000313" key="12">
    <source>
        <dbReference type="EMBL" id="KJF17270.1"/>
    </source>
</evidence>
<keyword evidence="3 10" id="KW-0479">Metal-binding</keyword>
<evidence type="ECO:0000256" key="4">
    <source>
        <dbReference type="ARBA" id="ARBA00022741"/>
    </source>
</evidence>
<keyword evidence="5 10" id="KW-0378">Hydrolase</keyword>
<evidence type="ECO:0000256" key="11">
    <source>
        <dbReference type="RuleBase" id="RU003781"/>
    </source>
</evidence>
<dbReference type="InterPro" id="IPR020922">
    <property type="entry name" value="dITP/XTP_pyrophosphatase"/>
</dbReference>
<gene>
    <name evidence="12" type="ORF">AXFE_18720</name>
</gene>
<dbReference type="GO" id="GO:0036220">
    <property type="term" value="F:ITP diphosphatase activity"/>
    <property type="evidence" value="ECO:0007669"/>
    <property type="project" value="UniProtKB-UniRule"/>
</dbReference>
<feature type="binding site" evidence="10">
    <location>
        <begin position="9"/>
        <end position="14"/>
    </location>
    <ligand>
        <name>substrate</name>
    </ligand>
</feature>
<feature type="active site" description="Proton acceptor" evidence="10">
    <location>
        <position position="69"/>
    </location>
</feature>
<dbReference type="GO" id="GO:0017111">
    <property type="term" value="F:ribonucleoside triphosphate phosphatase activity"/>
    <property type="evidence" value="ECO:0007669"/>
    <property type="project" value="InterPro"/>
</dbReference>
<dbReference type="GO" id="GO:0035870">
    <property type="term" value="F:dITP diphosphatase activity"/>
    <property type="evidence" value="ECO:0007669"/>
    <property type="project" value="UniProtKB-UniRule"/>
</dbReference>
<dbReference type="EC" id="3.6.1.66" evidence="10"/>
<dbReference type="PANTHER" id="PTHR11067:SF9">
    <property type="entry name" value="INOSINE TRIPHOSPHATE PYROPHOSPHATASE"/>
    <property type="match status" value="1"/>
</dbReference>
<dbReference type="GO" id="GO:0046872">
    <property type="term" value="F:metal ion binding"/>
    <property type="evidence" value="ECO:0007669"/>
    <property type="project" value="UniProtKB-KW"/>
</dbReference>
<comment type="similarity">
    <text evidence="1 10 11">Belongs to the HAM1 NTPase family.</text>
</comment>
<dbReference type="EMBL" id="JXYS01000059">
    <property type="protein sequence ID" value="KJF17270.1"/>
    <property type="molecule type" value="Genomic_DNA"/>
</dbReference>
<dbReference type="FunFam" id="3.90.950.10:FF:000001">
    <property type="entry name" value="dITP/XTP pyrophosphatase"/>
    <property type="match status" value="1"/>
</dbReference>
<evidence type="ECO:0000256" key="6">
    <source>
        <dbReference type="ARBA" id="ARBA00022842"/>
    </source>
</evidence>
<evidence type="ECO:0000256" key="1">
    <source>
        <dbReference type="ARBA" id="ARBA00008023"/>
    </source>
</evidence>
<dbReference type="SUPFAM" id="SSF52972">
    <property type="entry name" value="ITPase-like"/>
    <property type="match status" value="1"/>
</dbReference>
<dbReference type="GO" id="GO:0036222">
    <property type="term" value="F:XTP diphosphatase activity"/>
    <property type="evidence" value="ECO:0007669"/>
    <property type="project" value="UniProtKB-UniRule"/>
</dbReference>
<feature type="binding site" evidence="10">
    <location>
        <position position="40"/>
    </location>
    <ligand>
        <name>Mg(2+)</name>
        <dbReference type="ChEBI" id="CHEBI:18420"/>
    </ligand>
</feature>
<dbReference type="CDD" id="cd00515">
    <property type="entry name" value="HAM1"/>
    <property type="match status" value="1"/>
</dbReference>
<dbReference type="STRING" id="1280514.AXFE_18720"/>
<evidence type="ECO:0000313" key="13">
    <source>
        <dbReference type="Proteomes" id="UP000032360"/>
    </source>
</evidence>
<dbReference type="HAMAP" id="MF_01405">
    <property type="entry name" value="Non_canon_purine_NTPase"/>
    <property type="match status" value="1"/>
</dbReference>
<dbReference type="Pfam" id="PF01725">
    <property type="entry name" value="Ham1p_like"/>
    <property type="match status" value="1"/>
</dbReference>
<dbReference type="GO" id="GO:0009117">
    <property type="term" value="P:nucleotide metabolic process"/>
    <property type="evidence" value="ECO:0007669"/>
    <property type="project" value="UniProtKB-KW"/>
</dbReference>
<reference evidence="12 13" key="1">
    <citation type="submission" date="2015-01" db="EMBL/GenBank/DDBJ databases">
        <title>Draft genome of the acidophilic iron oxidizer Acidithrix ferrooxidans strain Py-F3.</title>
        <authorList>
            <person name="Poehlein A."/>
            <person name="Eisen S."/>
            <person name="Schloemann M."/>
            <person name="Johnson B.D."/>
            <person name="Daniel R."/>
            <person name="Muehling M."/>
        </authorList>
    </citation>
    <scope>NUCLEOTIDE SEQUENCE [LARGE SCALE GENOMIC DNA]</scope>
    <source>
        <strain evidence="12 13">Py-F3</strain>
    </source>
</reference>
<keyword evidence="7 10" id="KW-0546">Nucleotide metabolism</keyword>
<dbReference type="GO" id="GO:0009146">
    <property type="term" value="P:purine nucleoside triphosphate catabolic process"/>
    <property type="evidence" value="ECO:0007669"/>
    <property type="project" value="UniProtKB-UniRule"/>
</dbReference>